<protein>
    <recommendedName>
        <fullName evidence="4">MFS transporter</fullName>
    </recommendedName>
</protein>
<organism evidence="2 3">
    <name type="scientific">Streptomyces umbrinus</name>
    <dbReference type="NCBI Taxonomy" id="67370"/>
    <lineage>
        <taxon>Bacteria</taxon>
        <taxon>Bacillati</taxon>
        <taxon>Actinomycetota</taxon>
        <taxon>Actinomycetes</taxon>
        <taxon>Kitasatosporales</taxon>
        <taxon>Streptomycetaceae</taxon>
        <taxon>Streptomyces</taxon>
        <taxon>Streptomyces phaeochromogenes group</taxon>
    </lineage>
</organism>
<evidence type="ECO:0008006" key="4">
    <source>
        <dbReference type="Google" id="ProtNLM"/>
    </source>
</evidence>
<feature type="transmembrane region" description="Helical" evidence="1">
    <location>
        <begin position="47"/>
        <end position="66"/>
    </location>
</feature>
<keyword evidence="3" id="KW-1185">Reference proteome</keyword>
<keyword evidence="1" id="KW-0472">Membrane</keyword>
<keyword evidence="1" id="KW-1133">Transmembrane helix</keyword>
<reference evidence="2 3" key="1">
    <citation type="submission" date="2023-07" db="EMBL/GenBank/DDBJ databases">
        <title>Comparative genomics of wheat-associated soil bacteria to identify genetic determinants of phenazine resistance.</title>
        <authorList>
            <person name="Mouncey N."/>
        </authorList>
    </citation>
    <scope>NUCLEOTIDE SEQUENCE [LARGE SCALE GENOMIC DNA]</scope>
    <source>
        <strain evidence="2 3">V2I4</strain>
    </source>
</reference>
<keyword evidence="1" id="KW-0812">Transmembrane</keyword>
<feature type="transmembrane region" description="Helical" evidence="1">
    <location>
        <begin position="12"/>
        <end position="35"/>
    </location>
</feature>
<evidence type="ECO:0000313" key="3">
    <source>
        <dbReference type="Proteomes" id="UP001230328"/>
    </source>
</evidence>
<sequence>MESARSAANRWTVLGILSLSLLVVALDLTVLNVALPTLSTELEPSSVQLLWIVDIYSLAVAGLLIGRAQRPDPFRSPVRKQWLDPRPLRVGQQHTWTTTFD</sequence>
<evidence type="ECO:0000256" key="1">
    <source>
        <dbReference type="SAM" id="Phobius"/>
    </source>
</evidence>
<proteinExistence type="predicted"/>
<dbReference type="InterPro" id="IPR036259">
    <property type="entry name" value="MFS_trans_sf"/>
</dbReference>
<comment type="caution">
    <text evidence="2">The sequence shown here is derived from an EMBL/GenBank/DDBJ whole genome shotgun (WGS) entry which is preliminary data.</text>
</comment>
<evidence type="ECO:0000313" key="2">
    <source>
        <dbReference type="EMBL" id="MDQ1022795.1"/>
    </source>
</evidence>
<dbReference type="Proteomes" id="UP001230328">
    <property type="component" value="Unassembled WGS sequence"/>
</dbReference>
<name>A0ABU0SGV6_9ACTN</name>
<accession>A0ABU0SGV6</accession>
<gene>
    <name evidence="2" type="ORF">QF035_000377</name>
</gene>
<dbReference type="SUPFAM" id="SSF103473">
    <property type="entry name" value="MFS general substrate transporter"/>
    <property type="match status" value="1"/>
</dbReference>
<dbReference type="EMBL" id="JAUSZI010000002">
    <property type="protein sequence ID" value="MDQ1022795.1"/>
    <property type="molecule type" value="Genomic_DNA"/>
</dbReference>